<keyword evidence="4" id="KW-1185">Reference proteome</keyword>
<dbReference type="EMBL" id="KQ971361">
    <property type="protein sequence ID" value="EFA05127.1"/>
    <property type="molecule type" value="Genomic_DNA"/>
</dbReference>
<proteinExistence type="predicted"/>
<dbReference type="HOGENOM" id="CLU_1898906_0_0_1"/>
<feature type="chain" id="PRO_5003028871" evidence="2">
    <location>
        <begin position="18"/>
        <end position="134"/>
    </location>
</feature>
<evidence type="ECO:0000313" key="4">
    <source>
        <dbReference type="Proteomes" id="UP000007266"/>
    </source>
</evidence>
<evidence type="ECO:0000256" key="2">
    <source>
        <dbReference type="SAM" id="SignalP"/>
    </source>
</evidence>
<reference evidence="3 4" key="2">
    <citation type="journal article" date="2010" name="Nucleic Acids Res.">
        <title>BeetleBase in 2010: revisions to provide comprehensive genomic information for Tribolium castaneum.</title>
        <authorList>
            <person name="Kim H.S."/>
            <person name="Murphy T."/>
            <person name="Xia J."/>
            <person name="Caragea D."/>
            <person name="Park Y."/>
            <person name="Beeman R.W."/>
            <person name="Lorenzen M.D."/>
            <person name="Butcher S."/>
            <person name="Manak J.R."/>
            <person name="Brown S.J."/>
        </authorList>
    </citation>
    <scope>GENOME REANNOTATION</scope>
    <source>
        <strain evidence="3 4">Georgia GA2</strain>
    </source>
</reference>
<dbReference type="AlphaFoldDB" id="D2A562"/>
<accession>D2A562</accession>
<feature type="compositionally biased region" description="Polar residues" evidence="1">
    <location>
        <begin position="68"/>
        <end position="88"/>
    </location>
</feature>
<organism evidence="3 4">
    <name type="scientific">Tribolium castaneum</name>
    <name type="common">Red flour beetle</name>
    <dbReference type="NCBI Taxonomy" id="7070"/>
    <lineage>
        <taxon>Eukaryota</taxon>
        <taxon>Metazoa</taxon>
        <taxon>Ecdysozoa</taxon>
        <taxon>Arthropoda</taxon>
        <taxon>Hexapoda</taxon>
        <taxon>Insecta</taxon>
        <taxon>Pterygota</taxon>
        <taxon>Neoptera</taxon>
        <taxon>Endopterygota</taxon>
        <taxon>Coleoptera</taxon>
        <taxon>Polyphaga</taxon>
        <taxon>Cucujiformia</taxon>
        <taxon>Tenebrionidae</taxon>
        <taxon>Tenebrionidae incertae sedis</taxon>
        <taxon>Tribolium</taxon>
    </lineage>
</organism>
<keyword evidence="2" id="KW-0732">Signal</keyword>
<sequence>MHLVSLIVLLISTNVYCNEKEKNSIVGHFPKFDLEVDVKFKSAGHHDHEEVFKHTFDLNKLNDKTGETDSTVQLDNRNNFGANPTTLEPRSPQKEKETFVDDEDEFGKNSEGSGSGSGDYSPGKESGDMLVFPD</sequence>
<dbReference type="InParanoid" id="D2A562"/>
<protein>
    <submittedName>
        <fullName evidence="3">Uncharacterized protein</fullName>
    </submittedName>
</protein>
<gene>
    <name evidence="3" type="primary">AUGUSTUS-3.0.2_15242</name>
    <name evidence="3" type="ORF">TcasGA2_TC015242</name>
</gene>
<dbReference type="Proteomes" id="UP000007266">
    <property type="component" value="Linkage group 8"/>
</dbReference>
<feature type="region of interest" description="Disordered" evidence="1">
    <location>
        <begin position="62"/>
        <end position="134"/>
    </location>
</feature>
<name>D2A562_TRICA</name>
<evidence type="ECO:0000313" key="3">
    <source>
        <dbReference type="EMBL" id="EFA05127.1"/>
    </source>
</evidence>
<feature type="signal peptide" evidence="2">
    <location>
        <begin position="1"/>
        <end position="17"/>
    </location>
</feature>
<evidence type="ECO:0000256" key="1">
    <source>
        <dbReference type="SAM" id="MobiDB-lite"/>
    </source>
</evidence>
<reference evidence="3 4" key="1">
    <citation type="journal article" date="2008" name="Nature">
        <title>The genome of the model beetle and pest Tribolium castaneum.</title>
        <authorList>
            <consortium name="Tribolium Genome Sequencing Consortium"/>
            <person name="Richards S."/>
            <person name="Gibbs R.A."/>
            <person name="Weinstock G.M."/>
            <person name="Brown S.J."/>
            <person name="Denell R."/>
            <person name="Beeman R.W."/>
            <person name="Gibbs R."/>
            <person name="Beeman R.W."/>
            <person name="Brown S.J."/>
            <person name="Bucher G."/>
            <person name="Friedrich M."/>
            <person name="Grimmelikhuijzen C.J."/>
            <person name="Klingler M."/>
            <person name="Lorenzen M."/>
            <person name="Richards S."/>
            <person name="Roth S."/>
            <person name="Schroder R."/>
            <person name="Tautz D."/>
            <person name="Zdobnov E.M."/>
            <person name="Muzny D."/>
            <person name="Gibbs R.A."/>
            <person name="Weinstock G.M."/>
            <person name="Attaway T."/>
            <person name="Bell S."/>
            <person name="Buhay C.J."/>
            <person name="Chandrabose M.N."/>
            <person name="Chavez D."/>
            <person name="Clerk-Blankenburg K.P."/>
            <person name="Cree A."/>
            <person name="Dao M."/>
            <person name="Davis C."/>
            <person name="Chacko J."/>
            <person name="Dinh H."/>
            <person name="Dugan-Rocha S."/>
            <person name="Fowler G."/>
            <person name="Garner T.T."/>
            <person name="Garnes J."/>
            <person name="Gnirke A."/>
            <person name="Hawes A."/>
            <person name="Hernandez J."/>
            <person name="Hines S."/>
            <person name="Holder M."/>
            <person name="Hume J."/>
            <person name="Jhangiani S.N."/>
            <person name="Joshi V."/>
            <person name="Khan Z.M."/>
            <person name="Jackson L."/>
            <person name="Kovar C."/>
            <person name="Kowis A."/>
            <person name="Lee S."/>
            <person name="Lewis L.R."/>
            <person name="Margolis J."/>
            <person name="Morgan M."/>
            <person name="Nazareth L.V."/>
            <person name="Nguyen N."/>
            <person name="Okwuonu G."/>
            <person name="Parker D."/>
            <person name="Richards S."/>
            <person name="Ruiz S.J."/>
            <person name="Santibanez J."/>
            <person name="Savard J."/>
            <person name="Scherer S.E."/>
            <person name="Schneider B."/>
            <person name="Sodergren E."/>
            <person name="Tautz D."/>
            <person name="Vattahil S."/>
            <person name="Villasana D."/>
            <person name="White C.S."/>
            <person name="Wright R."/>
            <person name="Park Y."/>
            <person name="Beeman R.W."/>
            <person name="Lord J."/>
            <person name="Oppert B."/>
            <person name="Lorenzen M."/>
            <person name="Brown S."/>
            <person name="Wang L."/>
            <person name="Savard J."/>
            <person name="Tautz D."/>
            <person name="Richards S."/>
            <person name="Weinstock G."/>
            <person name="Gibbs R.A."/>
            <person name="Liu Y."/>
            <person name="Worley K."/>
            <person name="Weinstock G."/>
            <person name="Elsik C.G."/>
            <person name="Reese J.T."/>
            <person name="Elhaik E."/>
            <person name="Landan G."/>
            <person name="Graur D."/>
            <person name="Arensburger P."/>
            <person name="Atkinson P."/>
            <person name="Beeman R.W."/>
            <person name="Beidler J."/>
            <person name="Brown S.J."/>
            <person name="Demuth J.P."/>
            <person name="Drury D.W."/>
            <person name="Du Y.Z."/>
            <person name="Fujiwara H."/>
            <person name="Lorenzen M."/>
            <person name="Maselli V."/>
            <person name="Osanai M."/>
            <person name="Park Y."/>
            <person name="Robertson H.M."/>
            <person name="Tu Z."/>
            <person name="Wang J.J."/>
            <person name="Wang S."/>
            <person name="Richards S."/>
            <person name="Song H."/>
            <person name="Zhang L."/>
            <person name="Sodergren E."/>
            <person name="Werner D."/>
            <person name="Stanke M."/>
            <person name="Morgenstern B."/>
            <person name="Solovyev V."/>
            <person name="Kosarev P."/>
            <person name="Brown G."/>
            <person name="Chen H.C."/>
            <person name="Ermolaeva O."/>
            <person name="Hlavina W."/>
            <person name="Kapustin Y."/>
            <person name="Kiryutin B."/>
            <person name="Kitts P."/>
            <person name="Maglott D."/>
            <person name="Pruitt K."/>
            <person name="Sapojnikov V."/>
            <person name="Souvorov A."/>
            <person name="Mackey A.J."/>
            <person name="Waterhouse R.M."/>
            <person name="Wyder S."/>
            <person name="Zdobnov E.M."/>
            <person name="Zdobnov E.M."/>
            <person name="Wyder S."/>
            <person name="Kriventseva E.V."/>
            <person name="Kadowaki T."/>
            <person name="Bork P."/>
            <person name="Aranda M."/>
            <person name="Bao R."/>
            <person name="Beermann A."/>
            <person name="Berns N."/>
            <person name="Bolognesi R."/>
            <person name="Bonneton F."/>
            <person name="Bopp D."/>
            <person name="Brown S.J."/>
            <person name="Bucher G."/>
            <person name="Butts T."/>
            <person name="Chaumot A."/>
            <person name="Denell R.E."/>
            <person name="Ferrier D.E."/>
            <person name="Friedrich M."/>
            <person name="Gordon C.M."/>
            <person name="Jindra M."/>
            <person name="Klingler M."/>
            <person name="Lan Q."/>
            <person name="Lattorff H.M."/>
            <person name="Laudet V."/>
            <person name="von Levetsow C."/>
            <person name="Liu Z."/>
            <person name="Lutz R."/>
            <person name="Lynch J.A."/>
            <person name="da Fonseca R.N."/>
            <person name="Posnien N."/>
            <person name="Reuter R."/>
            <person name="Roth S."/>
            <person name="Savard J."/>
            <person name="Schinko J.B."/>
            <person name="Schmitt C."/>
            <person name="Schoppmeier M."/>
            <person name="Schroder R."/>
            <person name="Shippy T.D."/>
            <person name="Simonnet F."/>
            <person name="Marques-Souza H."/>
            <person name="Tautz D."/>
            <person name="Tomoyasu Y."/>
            <person name="Trauner J."/>
            <person name="Van der Zee M."/>
            <person name="Vervoort M."/>
            <person name="Wittkopp N."/>
            <person name="Wimmer E.A."/>
            <person name="Yang X."/>
            <person name="Jones A.K."/>
            <person name="Sattelle D.B."/>
            <person name="Ebert P.R."/>
            <person name="Nelson D."/>
            <person name="Scott J.G."/>
            <person name="Beeman R.W."/>
            <person name="Muthukrishnan S."/>
            <person name="Kramer K.J."/>
            <person name="Arakane Y."/>
            <person name="Beeman R.W."/>
            <person name="Zhu Q."/>
            <person name="Hogenkamp D."/>
            <person name="Dixit R."/>
            <person name="Oppert B."/>
            <person name="Jiang H."/>
            <person name="Zou Z."/>
            <person name="Marshall J."/>
            <person name="Elpidina E."/>
            <person name="Vinokurov K."/>
            <person name="Oppert C."/>
            <person name="Zou Z."/>
            <person name="Evans J."/>
            <person name="Lu Z."/>
            <person name="Zhao P."/>
            <person name="Sumathipala N."/>
            <person name="Altincicek B."/>
            <person name="Vilcinskas A."/>
            <person name="Williams M."/>
            <person name="Hultmark D."/>
            <person name="Hetru C."/>
            <person name="Jiang H."/>
            <person name="Grimmelikhuijzen C.J."/>
            <person name="Hauser F."/>
            <person name="Cazzamali G."/>
            <person name="Williamson M."/>
            <person name="Park Y."/>
            <person name="Li B."/>
            <person name="Tanaka Y."/>
            <person name="Predel R."/>
            <person name="Neupert S."/>
            <person name="Schachtner J."/>
            <person name="Verleyen P."/>
            <person name="Raible F."/>
            <person name="Bork P."/>
            <person name="Friedrich M."/>
            <person name="Walden K.K."/>
            <person name="Robertson H.M."/>
            <person name="Angeli S."/>
            <person name="Foret S."/>
            <person name="Bucher G."/>
            <person name="Schuetz S."/>
            <person name="Maleszka R."/>
            <person name="Wimmer E.A."/>
            <person name="Beeman R.W."/>
            <person name="Lorenzen M."/>
            <person name="Tomoyasu Y."/>
            <person name="Miller S.C."/>
            <person name="Grossmann D."/>
            <person name="Bucher G."/>
        </authorList>
    </citation>
    <scope>NUCLEOTIDE SEQUENCE [LARGE SCALE GENOMIC DNA]</scope>
    <source>
        <strain evidence="3 4">Georgia GA2</strain>
    </source>
</reference>